<keyword evidence="7" id="KW-0378">Hydrolase</keyword>
<dbReference type="InterPro" id="IPR047127">
    <property type="entry name" value="MutT-like"/>
</dbReference>
<feature type="domain" description="Nudix hydrolase" evidence="12">
    <location>
        <begin position="1"/>
        <end position="124"/>
    </location>
</feature>
<keyword evidence="8" id="KW-0460">Magnesium</keyword>
<dbReference type="Pfam" id="PF00293">
    <property type="entry name" value="NUDIX"/>
    <property type="match status" value="1"/>
</dbReference>
<comment type="caution">
    <text evidence="13">The sequence shown here is derived from an EMBL/GenBank/DDBJ whole genome shotgun (WGS) entry which is preliminary data.</text>
</comment>
<dbReference type="PROSITE" id="PS51462">
    <property type="entry name" value="NUDIX"/>
    <property type="match status" value="1"/>
</dbReference>
<evidence type="ECO:0000313" key="13">
    <source>
        <dbReference type="EMBL" id="MBC5628205.1"/>
    </source>
</evidence>
<keyword evidence="14" id="KW-1185">Reference proteome</keyword>
<keyword evidence="3" id="KW-0515">Mutator protein</keyword>
<dbReference type="InterPro" id="IPR000086">
    <property type="entry name" value="NUDIX_hydrolase_dom"/>
</dbReference>
<comment type="catalytic activity">
    <reaction evidence="10">
        <text>8-oxo-dGTP + H2O = 8-oxo-dGMP + diphosphate + H(+)</text>
        <dbReference type="Rhea" id="RHEA:31575"/>
        <dbReference type="ChEBI" id="CHEBI:15377"/>
        <dbReference type="ChEBI" id="CHEBI:15378"/>
        <dbReference type="ChEBI" id="CHEBI:33019"/>
        <dbReference type="ChEBI" id="CHEBI:63224"/>
        <dbReference type="ChEBI" id="CHEBI:77896"/>
        <dbReference type="EC" id="3.6.1.55"/>
    </reaction>
</comment>
<dbReference type="InterPro" id="IPR020476">
    <property type="entry name" value="Nudix_hydrolase"/>
</dbReference>
<evidence type="ECO:0000256" key="2">
    <source>
        <dbReference type="ARBA" id="ARBA00005582"/>
    </source>
</evidence>
<keyword evidence="6" id="KW-0227">DNA damage</keyword>
<dbReference type="PANTHER" id="PTHR47707:SF1">
    <property type="entry name" value="NUDIX HYDROLASE FAMILY PROTEIN"/>
    <property type="match status" value="1"/>
</dbReference>
<dbReference type="EMBL" id="JACOOO010000005">
    <property type="protein sequence ID" value="MBC5628205.1"/>
    <property type="molecule type" value="Genomic_DNA"/>
</dbReference>
<dbReference type="InterPro" id="IPR015797">
    <property type="entry name" value="NUDIX_hydrolase-like_dom_sf"/>
</dbReference>
<dbReference type="CDD" id="cd03425">
    <property type="entry name" value="NUDIX_MutT_NudA_like"/>
    <property type="match status" value="1"/>
</dbReference>
<protein>
    <recommendedName>
        <fullName evidence="11">8-oxo-dGTP diphosphatase</fullName>
        <ecNumber evidence="11">3.6.1.55</ecNumber>
    </recommendedName>
</protein>
<organism evidence="13 14">
    <name type="scientific">Clostridium hominis</name>
    <dbReference type="NCBI Taxonomy" id="2763036"/>
    <lineage>
        <taxon>Bacteria</taxon>
        <taxon>Bacillati</taxon>
        <taxon>Bacillota</taxon>
        <taxon>Clostridia</taxon>
        <taxon>Eubacteriales</taxon>
        <taxon>Clostridiaceae</taxon>
        <taxon>Clostridium</taxon>
    </lineage>
</organism>
<name>A0ABR7DAN5_9CLOT</name>
<dbReference type="PANTHER" id="PTHR47707">
    <property type="entry name" value="8-OXO-DGTP DIPHOSPHATASE"/>
    <property type="match status" value="1"/>
</dbReference>
<gene>
    <name evidence="13" type="ORF">H8S20_04775</name>
</gene>
<evidence type="ECO:0000256" key="1">
    <source>
        <dbReference type="ARBA" id="ARBA00001946"/>
    </source>
</evidence>
<dbReference type="PRINTS" id="PR00502">
    <property type="entry name" value="NUDIXFAMILY"/>
</dbReference>
<evidence type="ECO:0000256" key="6">
    <source>
        <dbReference type="ARBA" id="ARBA00022763"/>
    </source>
</evidence>
<reference evidence="13 14" key="1">
    <citation type="submission" date="2020-08" db="EMBL/GenBank/DDBJ databases">
        <title>Genome public.</title>
        <authorList>
            <person name="Liu C."/>
            <person name="Sun Q."/>
        </authorList>
    </citation>
    <scope>NUCLEOTIDE SEQUENCE [LARGE SCALE GENOMIC DNA]</scope>
    <source>
        <strain evidence="13 14">NSJ-6</strain>
    </source>
</reference>
<evidence type="ECO:0000313" key="14">
    <source>
        <dbReference type="Proteomes" id="UP000596929"/>
    </source>
</evidence>
<dbReference type="RefSeq" id="WP_032117850.1">
    <property type="nucleotide sequence ID" value="NZ_JACOOO010000005.1"/>
</dbReference>
<dbReference type="SUPFAM" id="SSF55811">
    <property type="entry name" value="Nudix"/>
    <property type="match status" value="1"/>
</dbReference>
<comment type="cofactor">
    <cofactor evidence="1">
        <name>Mg(2+)</name>
        <dbReference type="ChEBI" id="CHEBI:18420"/>
    </cofactor>
</comment>
<evidence type="ECO:0000259" key="12">
    <source>
        <dbReference type="PROSITE" id="PS51462"/>
    </source>
</evidence>
<evidence type="ECO:0000256" key="7">
    <source>
        <dbReference type="ARBA" id="ARBA00022801"/>
    </source>
</evidence>
<keyword evidence="5" id="KW-0479">Metal-binding</keyword>
<evidence type="ECO:0000256" key="11">
    <source>
        <dbReference type="ARBA" id="ARBA00038905"/>
    </source>
</evidence>
<sequence>MIKVVAAILEKENKILIAKKREGKPLAGLWEFPGGKIEEGETPEESLIRELMEEMNIKVRVNEYVGESIYDYGDGKVISLKGFTAEIIEGDIKLTDHDEYKWVTLEEICNYRIAPADIPLISNI</sequence>
<accession>A0ABR7DAN5</accession>
<evidence type="ECO:0000256" key="4">
    <source>
        <dbReference type="ARBA" id="ARBA00022705"/>
    </source>
</evidence>
<keyword evidence="9" id="KW-0234">DNA repair</keyword>
<evidence type="ECO:0000256" key="9">
    <source>
        <dbReference type="ARBA" id="ARBA00023204"/>
    </source>
</evidence>
<dbReference type="Proteomes" id="UP000596929">
    <property type="component" value="Unassembled WGS sequence"/>
</dbReference>
<comment type="similarity">
    <text evidence="2">Belongs to the Nudix hydrolase family.</text>
</comment>
<proteinExistence type="inferred from homology"/>
<evidence type="ECO:0000256" key="3">
    <source>
        <dbReference type="ARBA" id="ARBA00022457"/>
    </source>
</evidence>
<dbReference type="Gene3D" id="3.90.79.10">
    <property type="entry name" value="Nucleoside Triphosphate Pyrophosphohydrolase"/>
    <property type="match status" value="1"/>
</dbReference>
<evidence type="ECO:0000256" key="10">
    <source>
        <dbReference type="ARBA" id="ARBA00035861"/>
    </source>
</evidence>
<evidence type="ECO:0000256" key="8">
    <source>
        <dbReference type="ARBA" id="ARBA00022842"/>
    </source>
</evidence>
<keyword evidence="4" id="KW-0235">DNA replication</keyword>
<evidence type="ECO:0000256" key="5">
    <source>
        <dbReference type="ARBA" id="ARBA00022723"/>
    </source>
</evidence>
<dbReference type="EC" id="3.6.1.55" evidence="11"/>